<dbReference type="PANTHER" id="PTHR33608">
    <property type="entry name" value="BLL2464 PROTEIN"/>
    <property type="match status" value="1"/>
</dbReference>
<dbReference type="AlphaFoldDB" id="A0A387BF84"/>
<accession>A0A387BF84</accession>
<dbReference type="EMBL" id="CP032630">
    <property type="protein sequence ID" value="AYF97150.1"/>
    <property type="molecule type" value="Genomic_DNA"/>
</dbReference>
<dbReference type="PANTHER" id="PTHR33608:SF12">
    <property type="entry name" value="DUF58 DOMAIN-CONTAINING PROTEIN"/>
    <property type="match status" value="1"/>
</dbReference>
<dbReference type="Pfam" id="PF01882">
    <property type="entry name" value="DUF58"/>
    <property type="match status" value="1"/>
</dbReference>
<dbReference type="RefSeq" id="WP_120761501.1">
    <property type="nucleotide sequence ID" value="NZ_CP032630.1"/>
</dbReference>
<evidence type="ECO:0000259" key="1">
    <source>
        <dbReference type="Pfam" id="PF01882"/>
    </source>
</evidence>
<dbReference type="OrthoDB" id="9776116at2"/>
<evidence type="ECO:0000313" key="2">
    <source>
        <dbReference type="EMBL" id="AYF97150.1"/>
    </source>
</evidence>
<gene>
    <name evidence="2" type="ORF">D7I47_02085</name>
</gene>
<dbReference type="KEGG" id="lyd:D7I47_02085"/>
<proteinExistence type="predicted"/>
<protein>
    <submittedName>
        <fullName evidence="2">DUF58 domain-containing protein</fullName>
    </submittedName>
</protein>
<reference evidence="3" key="1">
    <citation type="submission" date="2018-09" db="EMBL/GenBank/DDBJ databases">
        <title>Genome sequencing of strain 2DFWR-13.</title>
        <authorList>
            <person name="Heo J."/>
            <person name="Kim S.-J."/>
            <person name="Kwon S.-W."/>
        </authorList>
    </citation>
    <scope>NUCLEOTIDE SEQUENCE [LARGE SCALE GENOMIC DNA]</scope>
    <source>
        <strain evidence="3">2DFWR-13</strain>
    </source>
</reference>
<dbReference type="Proteomes" id="UP000278886">
    <property type="component" value="Chromosome"/>
</dbReference>
<sequence>MASLLEPVKSKLFISSTLKSAHPLDGGYASLVRGRSLDFDDLRPYEHGDEVRDIDWKATARMGEPMVKRSHAERRHTVLFAVDTGAAMRARARDEGGKTELAVLAVGALATLAVRHDDDVSLMHLANGRGRRLAPRRSEGGIEQLLRAMVAAIEAEPAASTRDELLRAVAQGVARRMILVVVTDEAPVSARAERELRRLRAQHDVVWLTLRDADPVLASRPRVGRRDAASGWAVPEFLHGSAEVVAELTEQRAADDAARRAVLDRLGISHVELDGRDTAVTALLRMLHGRAHAHR</sequence>
<evidence type="ECO:0000313" key="3">
    <source>
        <dbReference type="Proteomes" id="UP000278886"/>
    </source>
</evidence>
<feature type="domain" description="DUF58" evidence="1">
    <location>
        <begin position="41"/>
        <end position="225"/>
    </location>
</feature>
<keyword evidence="3" id="KW-1185">Reference proteome</keyword>
<dbReference type="InterPro" id="IPR002881">
    <property type="entry name" value="DUF58"/>
</dbReference>
<name>A0A387BF84_9MICO</name>
<organism evidence="2 3">
    <name type="scientific">Protaetiibacter intestinalis</name>
    <dbReference type="NCBI Taxonomy" id="2419774"/>
    <lineage>
        <taxon>Bacteria</taxon>
        <taxon>Bacillati</taxon>
        <taxon>Actinomycetota</taxon>
        <taxon>Actinomycetes</taxon>
        <taxon>Micrococcales</taxon>
        <taxon>Microbacteriaceae</taxon>
        <taxon>Protaetiibacter</taxon>
    </lineage>
</organism>